<dbReference type="EMBL" id="ASRX01000028">
    <property type="protein sequence ID" value="EYF04953.1"/>
    <property type="molecule type" value="Genomic_DNA"/>
</dbReference>
<dbReference type="AlphaFoldDB" id="A0A017T6R6"/>
<organism evidence="1 2">
    <name type="scientific">Chondromyces apiculatus DSM 436</name>
    <dbReference type="NCBI Taxonomy" id="1192034"/>
    <lineage>
        <taxon>Bacteria</taxon>
        <taxon>Pseudomonadati</taxon>
        <taxon>Myxococcota</taxon>
        <taxon>Polyangia</taxon>
        <taxon>Polyangiales</taxon>
        <taxon>Polyangiaceae</taxon>
        <taxon>Chondromyces</taxon>
    </lineage>
</organism>
<proteinExistence type="predicted"/>
<protein>
    <submittedName>
        <fullName evidence="1">Uncharacterized protein</fullName>
    </submittedName>
</protein>
<keyword evidence="2" id="KW-1185">Reference proteome</keyword>
<accession>A0A017T6R6</accession>
<name>A0A017T6R6_9BACT</name>
<evidence type="ECO:0000313" key="2">
    <source>
        <dbReference type="Proteomes" id="UP000019678"/>
    </source>
</evidence>
<comment type="caution">
    <text evidence="1">The sequence shown here is derived from an EMBL/GenBank/DDBJ whole genome shotgun (WGS) entry which is preliminary data.</text>
</comment>
<evidence type="ECO:0000313" key="1">
    <source>
        <dbReference type="EMBL" id="EYF04953.1"/>
    </source>
</evidence>
<reference evidence="1 2" key="1">
    <citation type="submission" date="2013-05" db="EMBL/GenBank/DDBJ databases">
        <title>Genome assembly of Chondromyces apiculatus DSM 436.</title>
        <authorList>
            <person name="Sharma G."/>
            <person name="Khatri I."/>
            <person name="Kaur C."/>
            <person name="Mayilraj S."/>
            <person name="Subramanian S."/>
        </authorList>
    </citation>
    <scope>NUCLEOTIDE SEQUENCE [LARGE SCALE GENOMIC DNA]</scope>
    <source>
        <strain evidence="1 2">DSM 436</strain>
    </source>
</reference>
<sequence>MGAQKAMELCATLASMKNALTGRSVFTGFSFVSPPPLRVVD</sequence>
<gene>
    <name evidence="1" type="ORF">CAP_3764</name>
</gene>
<dbReference type="Proteomes" id="UP000019678">
    <property type="component" value="Unassembled WGS sequence"/>
</dbReference>